<dbReference type="RefSeq" id="WP_212820124.1">
    <property type="nucleotide sequence ID" value="NZ_AP023359.1"/>
</dbReference>
<feature type="transmembrane region" description="Helical" evidence="2">
    <location>
        <begin position="112"/>
        <end position="134"/>
    </location>
</feature>
<feature type="compositionally biased region" description="Low complexity" evidence="1">
    <location>
        <begin position="89"/>
        <end position="100"/>
    </location>
</feature>
<evidence type="ECO:0000313" key="5">
    <source>
        <dbReference type="Proteomes" id="UP000680866"/>
    </source>
</evidence>
<accession>A0A810NGF1</accession>
<evidence type="ECO:0000256" key="1">
    <source>
        <dbReference type="SAM" id="MobiDB-lite"/>
    </source>
</evidence>
<feature type="chain" id="PRO_5039695171" description="Gram-positive cocci surface proteins LPxTG domain-containing protein" evidence="3">
    <location>
        <begin position="22"/>
        <end position="139"/>
    </location>
</feature>
<dbReference type="KEGG" id="pry:Prubr_73260"/>
<feature type="region of interest" description="Disordered" evidence="1">
    <location>
        <begin position="29"/>
        <end position="110"/>
    </location>
</feature>
<protein>
    <recommendedName>
        <fullName evidence="6">Gram-positive cocci surface proteins LPxTG domain-containing protein</fullName>
    </recommendedName>
</protein>
<evidence type="ECO:0000313" key="4">
    <source>
        <dbReference type="EMBL" id="BCJ70305.1"/>
    </source>
</evidence>
<keyword evidence="2" id="KW-0472">Membrane</keyword>
<dbReference type="AlphaFoldDB" id="A0A810NGF1"/>
<keyword evidence="3" id="KW-0732">Signal</keyword>
<evidence type="ECO:0008006" key="6">
    <source>
        <dbReference type="Google" id="ProtNLM"/>
    </source>
</evidence>
<gene>
    <name evidence="4" type="ORF">Prubr_73260</name>
</gene>
<keyword evidence="2" id="KW-0812">Transmembrane</keyword>
<reference evidence="4" key="1">
    <citation type="submission" date="2020-08" db="EMBL/GenBank/DDBJ databases">
        <title>Whole genome shotgun sequence of Polymorphospora rubra NBRC 101157.</title>
        <authorList>
            <person name="Komaki H."/>
            <person name="Tamura T."/>
        </authorList>
    </citation>
    <scope>NUCLEOTIDE SEQUENCE</scope>
    <source>
        <strain evidence="4">NBRC 101157</strain>
    </source>
</reference>
<sequence length="139" mass="13444">MTVRRLVGLLLTAGLTGIVVAAPALPAAATPARPVPPPGTVAVANAPVPEPSAGPPTRRVDIHVSIAPSPASTTPPPTPTGTPDPTGTPGPTGTPSEPTKPGGGGDLPRTGLAIGGFLALGAACVGAGVGLRALTRRRR</sequence>
<dbReference type="EMBL" id="AP023359">
    <property type="protein sequence ID" value="BCJ70305.1"/>
    <property type="molecule type" value="Genomic_DNA"/>
</dbReference>
<evidence type="ECO:0000256" key="2">
    <source>
        <dbReference type="SAM" id="Phobius"/>
    </source>
</evidence>
<keyword evidence="5" id="KW-1185">Reference proteome</keyword>
<feature type="compositionally biased region" description="Pro residues" evidence="1">
    <location>
        <begin position="73"/>
        <end position="88"/>
    </location>
</feature>
<evidence type="ECO:0000256" key="3">
    <source>
        <dbReference type="SAM" id="SignalP"/>
    </source>
</evidence>
<feature type="signal peptide" evidence="3">
    <location>
        <begin position="1"/>
        <end position="21"/>
    </location>
</feature>
<proteinExistence type="predicted"/>
<keyword evidence="2" id="KW-1133">Transmembrane helix</keyword>
<organism evidence="4 5">
    <name type="scientific">Polymorphospora rubra</name>
    <dbReference type="NCBI Taxonomy" id="338584"/>
    <lineage>
        <taxon>Bacteria</taxon>
        <taxon>Bacillati</taxon>
        <taxon>Actinomycetota</taxon>
        <taxon>Actinomycetes</taxon>
        <taxon>Micromonosporales</taxon>
        <taxon>Micromonosporaceae</taxon>
        <taxon>Polymorphospora</taxon>
    </lineage>
</organism>
<dbReference type="Proteomes" id="UP000680866">
    <property type="component" value="Chromosome"/>
</dbReference>
<name>A0A810NGF1_9ACTN</name>